<dbReference type="EMBL" id="BBMS01000090">
    <property type="protein sequence ID" value="GAL30301.1"/>
    <property type="molecule type" value="Genomic_DNA"/>
</dbReference>
<evidence type="ECO:0000313" key="2">
    <source>
        <dbReference type="Proteomes" id="UP000029223"/>
    </source>
</evidence>
<proteinExistence type="predicted"/>
<protein>
    <submittedName>
        <fullName evidence="1">Cys regulon transcriptional activator CysB</fullName>
    </submittedName>
</protein>
<sequence>MILSIVKHEYAITALLELVTEHEPKLAVFHLSRQFLSTWR</sequence>
<dbReference type="Proteomes" id="UP000029223">
    <property type="component" value="Unassembled WGS sequence"/>
</dbReference>
<accession>A0ABQ0JNG5</accession>
<reference evidence="2" key="1">
    <citation type="submission" date="2014-09" db="EMBL/GenBank/DDBJ databases">
        <title>Vibrio variabilis JCM 19239. (C206) whole genome shotgun sequence.</title>
        <authorList>
            <person name="Sawabe T."/>
            <person name="Meirelles P."/>
            <person name="Nakanishi M."/>
            <person name="Sayaka M."/>
            <person name="Hattori M."/>
            <person name="Ohkuma M."/>
        </authorList>
    </citation>
    <scope>NUCLEOTIDE SEQUENCE [LARGE SCALE GENOMIC DNA]</scope>
    <source>
        <strain evidence="2">JCM 19239</strain>
    </source>
</reference>
<evidence type="ECO:0000313" key="1">
    <source>
        <dbReference type="EMBL" id="GAL30301.1"/>
    </source>
</evidence>
<comment type="caution">
    <text evidence="1">The sequence shown here is derived from an EMBL/GenBank/DDBJ whole genome shotgun (WGS) entry which is preliminary data.</text>
</comment>
<keyword evidence="2" id="KW-1185">Reference proteome</keyword>
<organism evidence="1 2">
    <name type="scientific">Vibrio variabilis</name>
    <dbReference type="NCBI Taxonomy" id="990271"/>
    <lineage>
        <taxon>Bacteria</taxon>
        <taxon>Pseudomonadati</taxon>
        <taxon>Pseudomonadota</taxon>
        <taxon>Gammaproteobacteria</taxon>
        <taxon>Vibrionales</taxon>
        <taxon>Vibrionaceae</taxon>
        <taxon>Vibrio</taxon>
    </lineage>
</organism>
<name>A0ABQ0JNG5_9VIBR</name>
<gene>
    <name evidence="1" type="ORF">JCM19239_5733</name>
</gene>